<dbReference type="PANTHER" id="PTHR31751">
    <property type="entry name" value="SI:CH211-108C17.2-RELATED-RELATED"/>
    <property type="match status" value="1"/>
</dbReference>
<dbReference type="AlphaFoldDB" id="A0A8W8MFX3"/>
<organism evidence="2 3">
    <name type="scientific">Magallana gigas</name>
    <name type="common">Pacific oyster</name>
    <name type="synonym">Crassostrea gigas</name>
    <dbReference type="NCBI Taxonomy" id="29159"/>
    <lineage>
        <taxon>Eukaryota</taxon>
        <taxon>Metazoa</taxon>
        <taxon>Spiralia</taxon>
        <taxon>Lophotrochozoa</taxon>
        <taxon>Mollusca</taxon>
        <taxon>Bivalvia</taxon>
        <taxon>Autobranchia</taxon>
        <taxon>Pteriomorphia</taxon>
        <taxon>Ostreida</taxon>
        <taxon>Ostreoidea</taxon>
        <taxon>Ostreidae</taxon>
        <taxon>Magallana</taxon>
    </lineage>
</organism>
<evidence type="ECO:0000256" key="1">
    <source>
        <dbReference type="SAM" id="MobiDB-lite"/>
    </source>
</evidence>
<evidence type="ECO:0000313" key="3">
    <source>
        <dbReference type="Proteomes" id="UP000005408"/>
    </source>
</evidence>
<feature type="region of interest" description="Disordered" evidence="1">
    <location>
        <begin position="1"/>
        <end position="20"/>
    </location>
</feature>
<protein>
    <submittedName>
        <fullName evidence="2">Uncharacterized protein</fullName>
    </submittedName>
</protein>
<dbReference type="EnsemblMetazoa" id="G33773.1">
    <property type="protein sequence ID" value="G33773.1:cds"/>
    <property type="gene ID" value="G33773"/>
</dbReference>
<accession>A0A8W8MFX3</accession>
<sequence length="348" mass="39203">MSDTTGLKRGRKPTLTDSGRKRRRTEINAKNNKNRIYIGNQYDRWMEVKCALRLQSNAEVAKILLDNPDFNNKPSRIPRCAFLGAVQSLNYEALGGIIRSTWFEQPTSPAPTHEISGKTSNNLITSTPGPMKSTIMIKPLHLSGVSEISSSESELGRNSVDETHMSGIEEICKKGESLVENTQSSFINPFDLTISEESEDEEIEEEQDHFHEQDDDACIDRITCETEVNTFLEDRPFISYQSSIYNLAKTHIPPFCTVKGCSMPVAIRTEVISSALYLKWVCQSDHLVHKWCSQPILNRRLHSGDLVFAAGDGRMDSPGHCAQFCSYTFMELPKNRKQTDLYSNGPVM</sequence>
<name>A0A8W8MFX3_MAGGI</name>
<reference evidence="2" key="1">
    <citation type="submission" date="2022-08" db="UniProtKB">
        <authorList>
            <consortium name="EnsemblMetazoa"/>
        </authorList>
    </citation>
    <scope>IDENTIFICATION</scope>
    <source>
        <strain evidence="2">05x7-T-G4-1.051#20</strain>
    </source>
</reference>
<dbReference type="Proteomes" id="UP000005408">
    <property type="component" value="Unassembled WGS sequence"/>
</dbReference>
<evidence type="ECO:0000313" key="2">
    <source>
        <dbReference type="EnsemblMetazoa" id="G33773.1:cds"/>
    </source>
</evidence>
<proteinExistence type="predicted"/>
<dbReference type="PANTHER" id="PTHR31751:SF7">
    <property type="entry name" value="THAP-TYPE DOMAIN-CONTAINING PROTEIN"/>
    <property type="match status" value="1"/>
</dbReference>
<keyword evidence="3" id="KW-1185">Reference proteome</keyword>